<comment type="caution">
    <text evidence="3">The sequence shown here is derived from an EMBL/GenBank/DDBJ whole genome shotgun (WGS) entry which is preliminary data.</text>
</comment>
<dbReference type="Proteomes" id="UP000193642">
    <property type="component" value="Unassembled WGS sequence"/>
</dbReference>
<name>A0A1Y2CT82_9FUNG</name>
<keyword evidence="4" id="KW-1185">Reference proteome</keyword>
<dbReference type="AlphaFoldDB" id="A0A1Y2CT82"/>
<reference evidence="3 4" key="1">
    <citation type="submission" date="2016-07" db="EMBL/GenBank/DDBJ databases">
        <title>Pervasive Adenine N6-methylation of Active Genes in Fungi.</title>
        <authorList>
            <consortium name="DOE Joint Genome Institute"/>
            <person name="Mondo S.J."/>
            <person name="Dannebaum R.O."/>
            <person name="Kuo R.C."/>
            <person name="Labutti K."/>
            <person name="Haridas S."/>
            <person name="Kuo A."/>
            <person name="Salamov A."/>
            <person name="Ahrendt S.R."/>
            <person name="Lipzen A."/>
            <person name="Sullivan W."/>
            <person name="Andreopoulos W.B."/>
            <person name="Clum A."/>
            <person name="Lindquist E."/>
            <person name="Daum C."/>
            <person name="Ramamoorthy G.K."/>
            <person name="Gryganskyi A."/>
            <person name="Culley D."/>
            <person name="Magnuson J.K."/>
            <person name="James T.Y."/>
            <person name="O'Malley M.A."/>
            <person name="Stajich J.E."/>
            <person name="Spatafora J.W."/>
            <person name="Visel A."/>
            <person name="Grigoriev I.V."/>
        </authorList>
    </citation>
    <scope>NUCLEOTIDE SEQUENCE [LARGE SCALE GENOMIC DNA]</scope>
    <source>
        <strain evidence="3 4">JEL800</strain>
    </source>
</reference>
<accession>A0A1Y2CT82</accession>
<protein>
    <recommendedName>
        <fullName evidence="5">CBM2 domain-containing protein</fullName>
    </recommendedName>
</protein>
<sequence length="473" mass="49924">MNISIFLLLIPYLQDATAFPVSMRAKMVRRKEHIVKVHKPYPHQRVPTTTTIEPVVTTTVPVTSTDQGTTCIPSVTEVEGTSKPRFRPRTSGNKGWAPVGTTEPVWTETEPVPTPTTLSFGTENVVSSTTSSSVDTSSVTDFGPTSTTYSWGTEAATTTTSLFVQPSNSATESDGTTSVAVTALNTTSVVETTTETTVKPRKYVIPVGPTKTRPKYQPRTSPGNPGWAPVETTTVSTETEVVTESTTTAEPKKYDVPTIVPPLPTSVVPSVTEPSPIPPPFEPTTTDYTPQPPIIPSPSVTEPISVPPPPQPTTDVIPSPTTDAIPSPPVMIPSPTPVPPSPPQNPCPPTHGSSCQLQSDPLLTTFYGASVTLSTPGVVTLVNTPDFGLTATLSSHWSSNRVADVVVVDTVEYRCGGDVRTLDGTIGMEVLQCWSGESVLMGSWDPVSHVQVQQVVYGGGLGIGGACFGGDTC</sequence>
<keyword evidence="2" id="KW-0732">Signal</keyword>
<evidence type="ECO:0000256" key="2">
    <source>
        <dbReference type="SAM" id="SignalP"/>
    </source>
</evidence>
<feature type="region of interest" description="Disordered" evidence="1">
    <location>
        <begin position="78"/>
        <end position="122"/>
    </location>
</feature>
<evidence type="ECO:0000313" key="3">
    <source>
        <dbReference type="EMBL" id="ORY50223.1"/>
    </source>
</evidence>
<dbReference type="PRINTS" id="PR01217">
    <property type="entry name" value="PRICHEXTENSN"/>
</dbReference>
<feature type="compositionally biased region" description="Low complexity" evidence="1">
    <location>
        <begin position="98"/>
        <end position="117"/>
    </location>
</feature>
<feature type="region of interest" description="Disordered" evidence="1">
    <location>
        <begin position="295"/>
        <end position="354"/>
    </location>
</feature>
<dbReference type="EMBL" id="MCGO01000007">
    <property type="protein sequence ID" value="ORY50223.1"/>
    <property type="molecule type" value="Genomic_DNA"/>
</dbReference>
<feature type="chain" id="PRO_5012124115" description="CBM2 domain-containing protein" evidence="2">
    <location>
        <begin position="19"/>
        <end position="473"/>
    </location>
</feature>
<feature type="region of interest" description="Disordered" evidence="1">
    <location>
        <begin position="205"/>
        <end position="233"/>
    </location>
</feature>
<proteinExistence type="predicted"/>
<evidence type="ECO:0008006" key="5">
    <source>
        <dbReference type="Google" id="ProtNLM"/>
    </source>
</evidence>
<gene>
    <name evidence="3" type="ORF">BCR33DRAFT_713057</name>
</gene>
<organism evidence="3 4">
    <name type="scientific">Rhizoclosmatium globosum</name>
    <dbReference type="NCBI Taxonomy" id="329046"/>
    <lineage>
        <taxon>Eukaryota</taxon>
        <taxon>Fungi</taxon>
        <taxon>Fungi incertae sedis</taxon>
        <taxon>Chytridiomycota</taxon>
        <taxon>Chytridiomycota incertae sedis</taxon>
        <taxon>Chytridiomycetes</taxon>
        <taxon>Chytridiales</taxon>
        <taxon>Chytriomycetaceae</taxon>
        <taxon>Rhizoclosmatium</taxon>
    </lineage>
</organism>
<evidence type="ECO:0000256" key="1">
    <source>
        <dbReference type="SAM" id="MobiDB-lite"/>
    </source>
</evidence>
<feature type="compositionally biased region" description="Pro residues" evidence="1">
    <location>
        <begin position="326"/>
        <end position="349"/>
    </location>
</feature>
<evidence type="ECO:0000313" key="4">
    <source>
        <dbReference type="Proteomes" id="UP000193642"/>
    </source>
</evidence>
<feature type="signal peptide" evidence="2">
    <location>
        <begin position="1"/>
        <end position="18"/>
    </location>
</feature>